<gene>
    <name evidence="2" type="ORF">J2I47_03790</name>
</gene>
<accession>A0A939K030</accession>
<dbReference type="SUPFAM" id="SSF69349">
    <property type="entry name" value="Phage fibre proteins"/>
    <property type="match status" value="1"/>
</dbReference>
<dbReference type="EMBL" id="JAFMYV010000002">
    <property type="protein sequence ID" value="MBO0935662.1"/>
    <property type="molecule type" value="Genomic_DNA"/>
</dbReference>
<comment type="caution">
    <text evidence="2">The sequence shown here is derived from an EMBL/GenBank/DDBJ whole genome shotgun (WGS) entry which is preliminary data.</text>
</comment>
<evidence type="ECO:0000313" key="3">
    <source>
        <dbReference type="Proteomes" id="UP000664034"/>
    </source>
</evidence>
<sequence length="585" mass="64460">MAQQVDVSVQIGGAAIQHFQSLRIQQSLFDHHTFEIRVAFEDLEDKSQFFFKGAHAALVGQPATISFKPRYKLVPADFQFLGIVTELALSNNSETVNTYIIRGHSPTIMMEDGRQRRAWVESGLSNIFGTVAGDYGGSALSFNIAPAYTALIDYKAQYDESNWAFVNRLAAEYGEWCYYDGQTLNIAKPSPAEQEFVIDGVQHFDMAISLKPNKYLMHHYNYQKHKSFDAPHSPAGGYGTFGDFAYAKSSALFGNPAQLWPLKDVGSPGELDGHRGTVNAVNGTDMVRFQGSGENPNLTVGMTVNVTGQKLIEPGKYKQESVGKYRIIGISHYVDEVGNYENQFEAVPASASLPPHNPHVKQPVALPEIATVLKNQDPLQLGRVKLQFHWPNQLAGKSSWVRVAMAYTGGARGSLFIPEINDQVLISYEANHVDFPVVSGSLYHKDPTTNYWSDNNYNKIIRTKGGNKIVMKDKPNEQEFFITNANNKSTGLHISFKGDGTIQIYTKGLVAVTAKNITMDAEVDITMHAKNDITITGENNVKISATKTNVEINAKAEAKTTSKNVTINGTAKIDATAPHIDLNES</sequence>
<protein>
    <submittedName>
        <fullName evidence="2">Type VI secretion system tip protein VgrG</fullName>
    </submittedName>
</protein>
<dbReference type="Gene3D" id="2.40.50.230">
    <property type="entry name" value="Gp5 N-terminal domain"/>
    <property type="match status" value="1"/>
</dbReference>
<dbReference type="SUPFAM" id="SSF69279">
    <property type="entry name" value="Phage tail proteins"/>
    <property type="match status" value="2"/>
</dbReference>
<dbReference type="Gene3D" id="3.55.50.10">
    <property type="entry name" value="Baseplate protein-like domains"/>
    <property type="match status" value="1"/>
</dbReference>
<dbReference type="InterPro" id="IPR006531">
    <property type="entry name" value="Gp5/Vgr_OB"/>
</dbReference>
<feature type="domain" description="Gp5/Type VI secretion system Vgr protein OB-fold" evidence="1">
    <location>
        <begin position="370"/>
        <end position="443"/>
    </location>
</feature>
<dbReference type="RefSeq" id="WP_207363232.1">
    <property type="nucleotide sequence ID" value="NZ_JAFMYV010000002.1"/>
</dbReference>
<name>A0A939K030_9BACT</name>
<dbReference type="Pfam" id="PF05954">
    <property type="entry name" value="Phage_GPD"/>
    <property type="match status" value="1"/>
</dbReference>
<dbReference type="Pfam" id="PF04717">
    <property type="entry name" value="Phage_base_V"/>
    <property type="match status" value="1"/>
</dbReference>
<organism evidence="2 3">
    <name type="scientific">Fibrella rubiginis</name>
    <dbReference type="NCBI Taxonomy" id="2817060"/>
    <lineage>
        <taxon>Bacteria</taxon>
        <taxon>Pseudomonadati</taxon>
        <taxon>Bacteroidota</taxon>
        <taxon>Cytophagia</taxon>
        <taxon>Cytophagales</taxon>
        <taxon>Spirosomataceae</taxon>
        <taxon>Fibrella</taxon>
    </lineage>
</organism>
<dbReference type="AlphaFoldDB" id="A0A939K030"/>
<proteinExistence type="predicted"/>
<dbReference type="SUPFAM" id="SSF69255">
    <property type="entry name" value="gp5 N-terminal domain-like"/>
    <property type="match status" value="1"/>
</dbReference>
<dbReference type="InterPro" id="IPR037026">
    <property type="entry name" value="Vgr_OB-fold_dom_sf"/>
</dbReference>
<evidence type="ECO:0000259" key="1">
    <source>
        <dbReference type="Pfam" id="PF04717"/>
    </source>
</evidence>
<dbReference type="Proteomes" id="UP000664034">
    <property type="component" value="Unassembled WGS sequence"/>
</dbReference>
<reference evidence="2" key="1">
    <citation type="submission" date="2021-03" db="EMBL/GenBank/DDBJ databases">
        <title>Fibrella sp. HMF5335 genome sequencing and assembly.</title>
        <authorList>
            <person name="Kang H."/>
            <person name="Kim H."/>
            <person name="Bae S."/>
            <person name="Joh K."/>
        </authorList>
    </citation>
    <scope>NUCLEOTIDE SEQUENCE</scope>
    <source>
        <strain evidence="2">HMF5335</strain>
    </source>
</reference>
<dbReference type="Gene3D" id="2.30.110.50">
    <property type="match status" value="1"/>
</dbReference>
<evidence type="ECO:0000313" key="2">
    <source>
        <dbReference type="EMBL" id="MBO0935662.1"/>
    </source>
</evidence>
<keyword evidence="3" id="KW-1185">Reference proteome</keyword>